<dbReference type="InterPro" id="IPR036410">
    <property type="entry name" value="HSP_DnaJ_Cys-rich_dom_sf"/>
</dbReference>
<proteinExistence type="predicted"/>
<dbReference type="EMBL" id="MT145040">
    <property type="protein sequence ID" value="QJI02890.1"/>
    <property type="molecule type" value="Genomic_DNA"/>
</dbReference>
<accession>A0A6H1ZWY0</accession>
<dbReference type="EMBL" id="MT143285">
    <property type="protein sequence ID" value="QJA95088.1"/>
    <property type="molecule type" value="Genomic_DNA"/>
</dbReference>
<name>A0A6H1ZWY0_9ZZZZ</name>
<evidence type="ECO:0000313" key="3">
    <source>
        <dbReference type="EMBL" id="QJI02890.1"/>
    </source>
</evidence>
<gene>
    <name evidence="2" type="ORF">MM415B03656_0002</name>
    <name evidence="1" type="ORF">TM448A02435_0003</name>
    <name evidence="3" type="ORF">TM448B03791_0005</name>
</gene>
<organism evidence="1">
    <name type="scientific">viral metagenome</name>
    <dbReference type="NCBI Taxonomy" id="1070528"/>
    <lineage>
        <taxon>unclassified sequences</taxon>
        <taxon>metagenomes</taxon>
        <taxon>organismal metagenomes</taxon>
    </lineage>
</organism>
<dbReference type="AlphaFoldDB" id="A0A6H1ZWY0"/>
<sequence>MRPYTIRFPDKTCPKCAGAGEYKILINPVMTYCHVNRAIGLVKGQMPMIQVWKGCNQCRAKGVLGADRVGVEN</sequence>
<dbReference type="EMBL" id="MT144306">
    <property type="protein sequence ID" value="QJA52018.1"/>
    <property type="molecule type" value="Genomic_DNA"/>
</dbReference>
<evidence type="ECO:0000313" key="1">
    <source>
        <dbReference type="EMBL" id="QJA52018.1"/>
    </source>
</evidence>
<reference evidence="1" key="1">
    <citation type="submission" date="2020-03" db="EMBL/GenBank/DDBJ databases">
        <title>The deep terrestrial virosphere.</title>
        <authorList>
            <person name="Holmfeldt K."/>
            <person name="Nilsson E."/>
            <person name="Simone D."/>
            <person name="Lopez-Fernandez M."/>
            <person name="Wu X."/>
            <person name="de Brujin I."/>
            <person name="Lundin D."/>
            <person name="Andersson A."/>
            <person name="Bertilsson S."/>
            <person name="Dopson M."/>
        </authorList>
    </citation>
    <scope>NUCLEOTIDE SEQUENCE</scope>
    <source>
        <strain evidence="2">MM415B03656</strain>
        <strain evidence="1">TM448A02435</strain>
        <strain evidence="3">TM448B03791</strain>
    </source>
</reference>
<evidence type="ECO:0000313" key="2">
    <source>
        <dbReference type="EMBL" id="QJA95088.1"/>
    </source>
</evidence>
<protein>
    <submittedName>
        <fullName evidence="1">Uncharacterized protein</fullName>
    </submittedName>
</protein>
<dbReference type="SUPFAM" id="SSF57938">
    <property type="entry name" value="DnaJ/Hsp40 cysteine-rich domain"/>
    <property type="match status" value="1"/>
</dbReference>